<keyword evidence="4" id="KW-1185">Reference proteome</keyword>
<dbReference type="GO" id="GO:0009307">
    <property type="term" value="P:DNA restriction-modification system"/>
    <property type="evidence" value="ECO:0007669"/>
    <property type="project" value="UniProtKB-KW"/>
</dbReference>
<dbReference type="InterPro" id="IPR044946">
    <property type="entry name" value="Restrct_endonuc_typeI_TRD_sf"/>
</dbReference>
<organism evidence="3 4">
    <name type="scientific">Hymenobacter jeollabukensis</name>
    <dbReference type="NCBI Taxonomy" id="2025313"/>
    <lineage>
        <taxon>Bacteria</taxon>
        <taxon>Pseudomonadati</taxon>
        <taxon>Bacteroidota</taxon>
        <taxon>Cytophagia</taxon>
        <taxon>Cytophagales</taxon>
        <taxon>Hymenobacteraceae</taxon>
        <taxon>Hymenobacter</taxon>
    </lineage>
</organism>
<protein>
    <submittedName>
        <fullName evidence="3">Restriction endonuclease subunit S</fullName>
    </submittedName>
</protein>
<keyword evidence="3" id="KW-0255">Endonuclease</keyword>
<evidence type="ECO:0000256" key="2">
    <source>
        <dbReference type="ARBA" id="ARBA00023125"/>
    </source>
</evidence>
<keyword evidence="3" id="KW-0378">Hydrolase</keyword>
<dbReference type="RefSeq" id="WP_138082509.1">
    <property type="nucleotide sequence ID" value="NZ_VAJM01000021.1"/>
</dbReference>
<evidence type="ECO:0000313" key="4">
    <source>
        <dbReference type="Proteomes" id="UP000305517"/>
    </source>
</evidence>
<dbReference type="GO" id="GO:0004519">
    <property type="term" value="F:endonuclease activity"/>
    <property type="evidence" value="ECO:0007669"/>
    <property type="project" value="UniProtKB-KW"/>
</dbReference>
<dbReference type="SUPFAM" id="SSF116734">
    <property type="entry name" value="DNA methylase specificity domain"/>
    <property type="match status" value="1"/>
</dbReference>
<accession>A0A5R8WHC8</accession>
<evidence type="ECO:0000313" key="3">
    <source>
        <dbReference type="EMBL" id="TLM87858.1"/>
    </source>
</evidence>
<keyword evidence="2" id="KW-0238">DNA-binding</keyword>
<comment type="caution">
    <text evidence="3">The sequence shown here is derived from an EMBL/GenBank/DDBJ whole genome shotgun (WGS) entry which is preliminary data.</text>
</comment>
<proteinExistence type="predicted"/>
<gene>
    <name evidence="3" type="ORF">FDY95_25520</name>
</gene>
<dbReference type="CDD" id="cd16961">
    <property type="entry name" value="RMtype1_S_TRD-CR_like"/>
    <property type="match status" value="1"/>
</dbReference>
<reference evidence="3 4" key="1">
    <citation type="submission" date="2019-05" db="EMBL/GenBank/DDBJ databases">
        <title>Hymenobacter edaphi sp. nov., isolated from abandoned arsenic-contaminated farmland soil.</title>
        <authorList>
            <person name="Nie L."/>
        </authorList>
    </citation>
    <scope>NUCLEOTIDE SEQUENCE [LARGE SCALE GENOMIC DNA]</scope>
    <source>
        <strain evidence="3 4">1-3-3-8</strain>
    </source>
</reference>
<dbReference type="AlphaFoldDB" id="A0A5R8WHC8"/>
<dbReference type="GO" id="GO:0003677">
    <property type="term" value="F:DNA binding"/>
    <property type="evidence" value="ECO:0007669"/>
    <property type="project" value="UniProtKB-KW"/>
</dbReference>
<dbReference type="Gene3D" id="3.90.220.20">
    <property type="entry name" value="DNA methylase specificity domains"/>
    <property type="match status" value="1"/>
</dbReference>
<keyword evidence="3" id="KW-0540">Nuclease</keyword>
<dbReference type="Proteomes" id="UP000305517">
    <property type="component" value="Unassembled WGS sequence"/>
</dbReference>
<sequence length="193" mass="20916">MPIAPLHLGEFTSVSAGFAPKDTSLNGDCAVLQLADFTTDGSLQSDAPRVRVPLNGVPSHHLLQAGDVLLAAKGARLLAACVEPHWLPAAAATTLLVLRPDPAVCQPEFLAIWLNQPATRLALQSRMSATSVATLNKRDLLDLPMPGHLPSLEGQRRLVELNHLRLEEKRLALRLTMMREAEFNLLFAAQLSL</sequence>
<name>A0A5R8WHC8_9BACT</name>
<keyword evidence="1" id="KW-0680">Restriction system</keyword>
<dbReference type="OrthoDB" id="1002506at2"/>
<dbReference type="EMBL" id="VAJM01000021">
    <property type="protein sequence ID" value="TLM87858.1"/>
    <property type="molecule type" value="Genomic_DNA"/>
</dbReference>
<evidence type="ECO:0000256" key="1">
    <source>
        <dbReference type="ARBA" id="ARBA00022747"/>
    </source>
</evidence>